<evidence type="ECO:0000313" key="6">
    <source>
        <dbReference type="Proteomes" id="UP000053095"/>
    </source>
</evidence>
<evidence type="ECO:0000313" key="5">
    <source>
        <dbReference type="EMBL" id="GAM40131.1"/>
    </source>
</evidence>
<dbReference type="AlphaFoldDB" id="A0A6V8HG10"/>
<dbReference type="GO" id="GO:0016491">
    <property type="term" value="F:oxidoreductase activity"/>
    <property type="evidence" value="ECO:0007669"/>
    <property type="project" value="UniProtKB-KW"/>
</dbReference>
<dbReference type="PANTHER" id="PTHR24320:SF282">
    <property type="entry name" value="WW DOMAIN-CONTAINING OXIDOREDUCTASE"/>
    <property type="match status" value="1"/>
</dbReference>
<evidence type="ECO:0000256" key="1">
    <source>
        <dbReference type="ARBA" id="ARBA00006484"/>
    </source>
</evidence>
<comment type="caution">
    <text evidence="5">The sequence shown here is derived from an EMBL/GenBank/DDBJ whole genome shotgun (WGS) entry which is preliminary data.</text>
</comment>
<proteinExistence type="inferred from homology"/>
<name>A0A6V8HG10_TALPI</name>
<gene>
    <name evidence="5" type="ORF">TCE0_034r12240</name>
</gene>
<dbReference type="EMBL" id="DF933830">
    <property type="protein sequence ID" value="GAM40131.1"/>
    <property type="molecule type" value="Genomic_DNA"/>
</dbReference>
<keyword evidence="2" id="KW-0521">NADP</keyword>
<evidence type="ECO:0000256" key="2">
    <source>
        <dbReference type="ARBA" id="ARBA00022857"/>
    </source>
</evidence>
<feature type="signal peptide" evidence="4">
    <location>
        <begin position="1"/>
        <end position="17"/>
    </location>
</feature>
<evidence type="ECO:0000256" key="4">
    <source>
        <dbReference type="SAM" id="SignalP"/>
    </source>
</evidence>
<organism evidence="5 6">
    <name type="scientific">Talaromyces pinophilus</name>
    <name type="common">Penicillium pinophilum</name>
    <dbReference type="NCBI Taxonomy" id="128442"/>
    <lineage>
        <taxon>Eukaryota</taxon>
        <taxon>Fungi</taxon>
        <taxon>Dikarya</taxon>
        <taxon>Ascomycota</taxon>
        <taxon>Pezizomycotina</taxon>
        <taxon>Eurotiomycetes</taxon>
        <taxon>Eurotiomycetidae</taxon>
        <taxon>Eurotiales</taxon>
        <taxon>Trichocomaceae</taxon>
        <taxon>Talaromyces</taxon>
        <taxon>Talaromyces sect. Talaromyces</taxon>
    </lineage>
</organism>
<dbReference type="SUPFAM" id="SSF51735">
    <property type="entry name" value="NAD(P)-binding Rossmann-fold domains"/>
    <property type="match status" value="1"/>
</dbReference>
<sequence>MGHALLVKLLIPVLLKTVELPGSDVRVVVLTSHAHNYAPDFGIQFDTLKNSAEGMNTIARYGQSKLANLLWGRELGRHYPQLTVPLVHPGLVRTNLATTMGQSNFIMRVLWWITSSFIGVDVETGTLNQLWAATSPQVESGQYYVPVGKTKKGNKYAQDSGLGKKLWEWTEGELEEFLV</sequence>
<accession>A0A6V8HG10</accession>
<dbReference type="PANTHER" id="PTHR24320">
    <property type="entry name" value="RETINOL DEHYDROGENASE"/>
    <property type="match status" value="1"/>
</dbReference>
<comment type="similarity">
    <text evidence="1">Belongs to the short-chain dehydrogenases/reductases (SDR) family.</text>
</comment>
<keyword evidence="4" id="KW-0732">Signal</keyword>
<evidence type="ECO:0000256" key="3">
    <source>
        <dbReference type="ARBA" id="ARBA00023002"/>
    </source>
</evidence>
<keyword evidence="6" id="KW-1185">Reference proteome</keyword>
<keyword evidence="3" id="KW-0560">Oxidoreductase</keyword>
<protein>
    <submittedName>
        <fullName evidence="5">Uncharacterized protein</fullName>
    </submittedName>
</protein>
<feature type="chain" id="PRO_5027884166" evidence="4">
    <location>
        <begin position="18"/>
        <end position="179"/>
    </location>
</feature>
<dbReference type="Gene3D" id="3.40.50.720">
    <property type="entry name" value="NAD(P)-binding Rossmann-like Domain"/>
    <property type="match status" value="1"/>
</dbReference>
<dbReference type="Proteomes" id="UP000053095">
    <property type="component" value="Unassembled WGS sequence"/>
</dbReference>
<dbReference type="InterPro" id="IPR036291">
    <property type="entry name" value="NAD(P)-bd_dom_sf"/>
</dbReference>
<reference evidence="6" key="1">
    <citation type="journal article" date="2015" name="Genome Announc.">
        <title>Draft genome sequence of Talaromyces cellulolyticus strain Y-94, a source of lignocellulosic biomass-degrading enzymes.</title>
        <authorList>
            <person name="Fujii T."/>
            <person name="Koike H."/>
            <person name="Sawayama S."/>
            <person name="Yano S."/>
            <person name="Inoue H."/>
        </authorList>
    </citation>
    <scope>NUCLEOTIDE SEQUENCE [LARGE SCALE GENOMIC DNA]</scope>
    <source>
        <strain evidence="6">Y-94</strain>
    </source>
</reference>